<organism evidence="4 5">
    <name type="scientific">Parvularcula maris</name>
    <dbReference type="NCBI Taxonomy" id="2965077"/>
    <lineage>
        <taxon>Bacteria</taxon>
        <taxon>Pseudomonadati</taxon>
        <taxon>Pseudomonadota</taxon>
        <taxon>Alphaproteobacteria</taxon>
        <taxon>Parvularculales</taxon>
        <taxon>Parvularculaceae</taxon>
        <taxon>Parvularcula</taxon>
    </lineage>
</organism>
<dbReference type="AlphaFoldDB" id="A0A9X2L6V8"/>
<protein>
    <submittedName>
        <fullName evidence="4">3-deoxy-manno-octulosonate cytidylyltransferase</fullName>
    </submittedName>
</protein>
<dbReference type="EMBL" id="JANIBC010000001">
    <property type="protein sequence ID" value="MCQ8184046.1"/>
    <property type="molecule type" value="Genomic_DNA"/>
</dbReference>
<keyword evidence="5" id="KW-1185">Reference proteome</keyword>
<dbReference type="GO" id="GO:0009103">
    <property type="term" value="P:lipopolysaccharide biosynthetic process"/>
    <property type="evidence" value="ECO:0007669"/>
    <property type="project" value="UniProtKB-KW"/>
</dbReference>
<dbReference type="PANTHER" id="PTHR42866:SF2">
    <property type="entry name" value="3-DEOXY-MANNO-OCTULOSONATE CYTIDYLYLTRANSFERASE, MITOCHONDRIAL"/>
    <property type="match status" value="1"/>
</dbReference>
<evidence type="ECO:0000313" key="4">
    <source>
        <dbReference type="EMBL" id="MCQ8184046.1"/>
    </source>
</evidence>
<dbReference type="CDD" id="cd02517">
    <property type="entry name" value="CMP-KDO-Synthetase"/>
    <property type="match status" value="1"/>
</dbReference>
<name>A0A9X2L6V8_9PROT</name>
<dbReference type="PANTHER" id="PTHR42866">
    <property type="entry name" value="3-DEOXY-MANNO-OCTULOSONATE CYTIDYLYLTRANSFERASE"/>
    <property type="match status" value="1"/>
</dbReference>
<evidence type="ECO:0000313" key="5">
    <source>
        <dbReference type="Proteomes" id="UP001142610"/>
    </source>
</evidence>
<dbReference type="RefSeq" id="WP_256617852.1">
    <property type="nucleotide sequence ID" value="NZ_JANIBC010000001.1"/>
</dbReference>
<dbReference type="NCBIfam" id="NF003952">
    <property type="entry name" value="PRK05450.1-5"/>
    <property type="match status" value="1"/>
</dbReference>
<accession>A0A9X2L6V8</accession>
<dbReference type="Pfam" id="PF02348">
    <property type="entry name" value="CTP_transf_3"/>
    <property type="match status" value="1"/>
</dbReference>
<gene>
    <name evidence="4" type="ORF">NOG11_01470</name>
</gene>
<evidence type="ECO:0000256" key="1">
    <source>
        <dbReference type="ARBA" id="ARBA00022679"/>
    </source>
</evidence>
<comment type="caution">
    <text evidence="4">The sequence shown here is derived from an EMBL/GenBank/DDBJ whole genome shotgun (WGS) entry which is preliminary data.</text>
</comment>
<dbReference type="Proteomes" id="UP001142610">
    <property type="component" value="Unassembled WGS sequence"/>
</dbReference>
<evidence type="ECO:0000256" key="3">
    <source>
        <dbReference type="ARBA" id="ARBA00022985"/>
    </source>
</evidence>
<keyword evidence="2 4" id="KW-0548">Nucleotidyltransferase</keyword>
<dbReference type="InterPro" id="IPR004528">
    <property type="entry name" value="KdsB"/>
</dbReference>
<proteinExistence type="predicted"/>
<keyword evidence="1" id="KW-0808">Transferase</keyword>
<dbReference type="GO" id="GO:0008690">
    <property type="term" value="F:3-deoxy-manno-octulosonate cytidylyltransferase activity"/>
    <property type="evidence" value="ECO:0007669"/>
    <property type="project" value="InterPro"/>
</dbReference>
<dbReference type="InterPro" id="IPR003329">
    <property type="entry name" value="Cytidylyl_trans"/>
</dbReference>
<keyword evidence="3" id="KW-0448">Lipopolysaccharide biosynthesis</keyword>
<sequence length="249" mass="26614">MAKPLIVIPARYGSERLKGKMLLAETGKPLIQHTYEACLKVEGADVLIATDHEEIEAAAKGFGAEVVMTDPALPSGTLRVAAAAKGREASIVVNCQGDEPEVVPGNISALIEGHLGLLQGSRPPLLSTLACPWPDGLDPLNPNTVKLITTRIEGGASRALYFSRSVLPFPRTRDHRPLMHIGLYAFSPEGLAWFAATEPSSLAVTESLEQLTALEMGESIGVFMVEGAAPGIDTKEDYDAFVGRYRAEH</sequence>
<evidence type="ECO:0000256" key="2">
    <source>
        <dbReference type="ARBA" id="ARBA00022695"/>
    </source>
</evidence>
<dbReference type="InterPro" id="IPR029044">
    <property type="entry name" value="Nucleotide-diphossugar_trans"/>
</dbReference>
<dbReference type="Gene3D" id="3.90.550.10">
    <property type="entry name" value="Spore Coat Polysaccharide Biosynthesis Protein SpsA, Chain A"/>
    <property type="match status" value="1"/>
</dbReference>
<dbReference type="GO" id="GO:0005829">
    <property type="term" value="C:cytosol"/>
    <property type="evidence" value="ECO:0007669"/>
    <property type="project" value="TreeGrafter"/>
</dbReference>
<dbReference type="SUPFAM" id="SSF53448">
    <property type="entry name" value="Nucleotide-diphospho-sugar transferases"/>
    <property type="match status" value="1"/>
</dbReference>
<reference evidence="4" key="1">
    <citation type="submission" date="2022-07" db="EMBL/GenBank/DDBJ databases">
        <title>Parvularcula maris sp. nov., an algicidal bacterium isolated from seawater.</title>
        <authorList>
            <person name="Li F."/>
        </authorList>
    </citation>
    <scope>NUCLEOTIDE SEQUENCE</scope>
    <source>
        <strain evidence="4">BGMRC 0090</strain>
    </source>
</reference>